<dbReference type="InterPro" id="IPR052991">
    <property type="entry name" value="Non-func_TypeII_TA_Antitoxin"/>
</dbReference>
<dbReference type="RefSeq" id="WP_137669193.1">
    <property type="nucleotide sequence ID" value="NZ_BJCE01000296.1"/>
</dbReference>
<dbReference type="CDD" id="cd22233">
    <property type="entry name" value="RHH_CopAso-like"/>
    <property type="match status" value="1"/>
</dbReference>
<dbReference type="PANTHER" id="PTHR40688">
    <property type="match status" value="1"/>
</dbReference>
<dbReference type="InterPro" id="IPR002145">
    <property type="entry name" value="CopG"/>
</dbReference>
<keyword evidence="3" id="KW-1185">Reference proteome</keyword>
<dbReference type="AlphaFoldDB" id="A0A480A701"/>
<dbReference type="EMBL" id="BJCE01000296">
    <property type="protein sequence ID" value="GCL39676.1"/>
    <property type="molecule type" value="Genomic_DNA"/>
</dbReference>
<reference evidence="3" key="1">
    <citation type="submission" date="2019-02" db="EMBL/GenBank/DDBJ databases">
        <title>Draft genome sequence of Sphaerospermopsis reniformis NIES-1949.</title>
        <authorList>
            <person name="Yamaguchi H."/>
            <person name="Suzuki S."/>
            <person name="Kawachi M."/>
        </authorList>
    </citation>
    <scope>NUCLEOTIDE SEQUENCE [LARGE SCALE GENOMIC DNA]</scope>
    <source>
        <strain evidence="3">NIES-1949</strain>
    </source>
</reference>
<evidence type="ECO:0000313" key="2">
    <source>
        <dbReference type="EMBL" id="GCL39676.1"/>
    </source>
</evidence>
<dbReference type="SUPFAM" id="SSF47598">
    <property type="entry name" value="Ribbon-helix-helix"/>
    <property type="match status" value="1"/>
</dbReference>
<name>A0A480A701_9CYAN</name>
<accession>A0A480A701</accession>
<feature type="domain" description="Ribbon-helix-helix protein CopG" evidence="1">
    <location>
        <begin position="5"/>
        <end position="42"/>
    </location>
</feature>
<dbReference type="PANTHER" id="PTHR40688:SF2">
    <property type="entry name" value="RIBBON-HELIX-HELIX PROTEIN COPG DOMAIN-CONTAINING PROTEIN"/>
    <property type="match status" value="1"/>
</dbReference>
<evidence type="ECO:0000313" key="3">
    <source>
        <dbReference type="Proteomes" id="UP000300142"/>
    </source>
</evidence>
<organism evidence="2 3">
    <name type="scientific">Sphaerospermopsis reniformis</name>
    <dbReference type="NCBI Taxonomy" id="531300"/>
    <lineage>
        <taxon>Bacteria</taxon>
        <taxon>Bacillati</taxon>
        <taxon>Cyanobacteriota</taxon>
        <taxon>Cyanophyceae</taxon>
        <taxon>Nostocales</taxon>
        <taxon>Aphanizomenonaceae</taxon>
        <taxon>Sphaerospermopsis</taxon>
    </lineage>
</organism>
<gene>
    <name evidence="2" type="ORF">SR1949_48040</name>
</gene>
<proteinExistence type="predicted"/>
<dbReference type="InterPro" id="IPR010985">
    <property type="entry name" value="Ribbon_hlx_hlx"/>
</dbReference>
<dbReference type="Proteomes" id="UP000300142">
    <property type="component" value="Unassembled WGS sequence"/>
</dbReference>
<evidence type="ECO:0000259" key="1">
    <source>
        <dbReference type="Pfam" id="PF01402"/>
    </source>
</evidence>
<sequence length="80" mass="9019">MSKENITFRIDSSKKAVIDALAKGINRDRSYILNEAINAYLEMYQWQIEEIQKGITEADAGDFASDEEVKGTFARLSNAD</sequence>
<dbReference type="GO" id="GO:0006355">
    <property type="term" value="P:regulation of DNA-templated transcription"/>
    <property type="evidence" value="ECO:0007669"/>
    <property type="project" value="InterPro"/>
</dbReference>
<dbReference type="Pfam" id="PF01402">
    <property type="entry name" value="RHH_1"/>
    <property type="match status" value="1"/>
</dbReference>
<protein>
    <recommendedName>
        <fullName evidence="1">Ribbon-helix-helix protein CopG domain-containing protein</fullName>
    </recommendedName>
</protein>
<comment type="caution">
    <text evidence="2">The sequence shown here is derived from an EMBL/GenBank/DDBJ whole genome shotgun (WGS) entry which is preliminary data.</text>
</comment>